<name>A0A382AXY4_9ZZZZ</name>
<dbReference type="GO" id="GO:0046872">
    <property type="term" value="F:metal ion binding"/>
    <property type="evidence" value="ECO:0007669"/>
    <property type="project" value="UniProtKB-KW"/>
</dbReference>
<feature type="compositionally biased region" description="Basic and acidic residues" evidence="3">
    <location>
        <begin position="102"/>
        <end position="114"/>
    </location>
</feature>
<keyword evidence="1" id="KW-0479">Metal-binding</keyword>
<sequence length="476" mass="54410">MTDQEQAQVSFPEHPCRMPHTERVAREGVLFRNCNTIAAHCCPSRASFMTGLYPSRHGVYNNVNTHTAIHRGLNDGVVTFSELLKESGYRMVYSGKWHVSNRENPRDRGWEERAVGGPGNSEHGRPPLSRWEEAAQEPEQRRNRGQVLRPGWGNYQVYGTQPDTNGYRDSRDYEFVSLGIEALGDLTSGNDPWCLFIGPNGPHDPFIIPEPYASMYDPGDIELPPSYQDRMEDKPRIYQRMRQQYWDQLSETEVRESIAFYWGYCTMMDDMFGEIMKALDATGEADRTVVVRMSDHGDYCGAHGLYCKGVPPFREAYNIPLVIRWPEGISQPGRETDALVNLLDFAPTFLELGGVTDIPELIAGRSLTPFFGTSEPEDWRDAHCTQFNGVELYYTQRVVQTHTCKYVYNGFDFDEMYDLLRDPHEMTNVSERSEYQGLKKDLVKRMWQTALAEEDIITNPYATVAMAPWGPGIAME</sequence>
<dbReference type="GO" id="GO:0005737">
    <property type="term" value="C:cytoplasm"/>
    <property type="evidence" value="ECO:0007669"/>
    <property type="project" value="TreeGrafter"/>
</dbReference>
<dbReference type="AlphaFoldDB" id="A0A382AXY4"/>
<evidence type="ECO:0000256" key="1">
    <source>
        <dbReference type="ARBA" id="ARBA00022723"/>
    </source>
</evidence>
<feature type="domain" description="Sulfatase N-terminal" evidence="4">
    <location>
        <begin position="6"/>
        <end position="355"/>
    </location>
</feature>
<evidence type="ECO:0000313" key="5">
    <source>
        <dbReference type="EMBL" id="SVB05932.1"/>
    </source>
</evidence>
<accession>A0A382AXY4</accession>
<feature type="region of interest" description="Disordered" evidence="3">
    <location>
        <begin position="102"/>
        <end position="166"/>
    </location>
</feature>
<keyword evidence="2" id="KW-0378">Hydrolase</keyword>
<dbReference type="EMBL" id="UINC01027156">
    <property type="protein sequence ID" value="SVB05932.1"/>
    <property type="molecule type" value="Genomic_DNA"/>
</dbReference>
<evidence type="ECO:0000256" key="3">
    <source>
        <dbReference type="SAM" id="MobiDB-lite"/>
    </source>
</evidence>
<organism evidence="5">
    <name type="scientific">marine metagenome</name>
    <dbReference type="NCBI Taxonomy" id="408172"/>
    <lineage>
        <taxon>unclassified sequences</taxon>
        <taxon>metagenomes</taxon>
        <taxon>ecological metagenomes</taxon>
    </lineage>
</organism>
<evidence type="ECO:0000259" key="4">
    <source>
        <dbReference type="Pfam" id="PF00884"/>
    </source>
</evidence>
<dbReference type="Gene3D" id="3.40.720.10">
    <property type="entry name" value="Alkaline Phosphatase, subunit A"/>
    <property type="match status" value="1"/>
</dbReference>
<evidence type="ECO:0000256" key="2">
    <source>
        <dbReference type="ARBA" id="ARBA00022801"/>
    </source>
</evidence>
<dbReference type="InterPro" id="IPR017850">
    <property type="entry name" value="Alkaline_phosphatase_core_sf"/>
</dbReference>
<protein>
    <recommendedName>
        <fullName evidence="4">Sulfatase N-terminal domain-containing protein</fullName>
    </recommendedName>
</protein>
<dbReference type="PANTHER" id="PTHR45953">
    <property type="entry name" value="IDURONATE 2-SULFATASE"/>
    <property type="match status" value="1"/>
</dbReference>
<dbReference type="PANTHER" id="PTHR45953:SF1">
    <property type="entry name" value="IDURONATE 2-SULFATASE"/>
    <property type="match status" value="1"/>
</dbReference>
<dbReference type="Pfam" id="PF00884">
    <property type="entry name" value="Sulfatase"/>
    <property type="match status" value="1"/>
</dbReference>
<dbReference type="GO" id="GO:0008484">
    <property type="term" value="F:sulfuric ester hydrolase activity"/>
    <property type="evidence" value="ECO:0007669"/>
    <property type="project" value="TreeGrafter"/>
</dbReference>
<dbReference type="InterPro" id="IPR000917">
    <property type="entry name" value="Sulfatase_N"/>
</dbReference>
<dbReference type="SUPFAM" id="SSF53649">
    <property type="entry name" value="Alkaline phosphatase-like"/>
    <property type="match status" value="1"/>
</dbReference>
<gene>
    <name evidence="5" type="ORF">METZ01_LOCUS158786</name>
</gene>
<feature type="compositionally biased region" description="Basic and acidic residues" evidence="3">
    <location>
        <begin position="122"/>
        <end position="142"/>
    </location>
</feature>
<proteinExistence type="predicted"/>
<dbReference type="CDD" id="cd16033">
    <property type="entry name" value="sulfatase_like"/>
    <property type="match status" value="1"/>
</dbReference>
<reference evidence="5" key="1">
    <citation type="submission" date="2018-05" db="EMBL/GenBank/DDBJ databases">
        <authorList>
            <person name="Lanie J.A."/>
            <person name="Ng W.-L."/>
            <person name="Kazmierczak K.M."/>
            <person name="Andrzejewski T.M."/>
            <person name="Davidsen T.M."/>
            <person name="Wayne K.J."/>
            <person name="Tettelin H."/>
            <person name="Glass J.I."/>
            <person name="Rusch D."/>
            <person name="Podicherti R."/>
            <person name="Tsui H.-C.T."/>
            <person name="Winkler M.E."/>
        </authorList>
    </citation>
    <scope>NUCLEOTIDE SEQUENCE</scope>
</reference>